<proteinExistence type="predicted"/>
<accession>A0ABP6SS69</accession>
<sequence>MSVDQKARPPHGLTEDALSDWRGLLTGTRLPVAFSPSLVAELPEPVRRWLLYAIAPETPLRTSVELTTAGHIRLSGGWRPFTATQRISPAGGFVWAATARVFGLPVVGFDRYTRGVGQLRWRLLDVLPLVTATGADITRSAAGRHAGELLLAAPAAALSPRVSWRPLDADRAVARIRRALGTHGAQETHEVTLTVRADGALTDVAMSRWGKPGREPFAAHPFGATLSDEISEDGFTIPGTVTAGWFHGTDQWDAGQFIRYTVEDLRYR</sequence>
<reference evidence="2" key="1">
    <citation type="journal article" date="2019" name="Int. J. Syst. Evol. Microbiol.">
        <title>The Global Catalogue of Microorganisms (GCM) 10K type strain sequencing project: providing services to taxonomists for standard genome sequencing and annotation.</title>
        <authorList>
            <consortium name="The Broad Institute Genomics Platform"/>
            <consortium name="The Broad Institute Genome Sequencing Center for Infectious Disease"/>
            <person name="Wu L."/>
            <person name="Ma J."/>
        </authorList>
    </citation>
    <scope>NUCLEOTIDE SEQUENCE [LARGE SCALE GENOMIC DNA]</scope>
    <source>
        <strain evidence="2">JCM 9458</strain>
    </source>
</reference>
<evidence type="ECO:0000313" key="1">
    <source>
        <dbReference type="EMBL" id="GAA3383198.1"/>
    </source>
</evidence>
<gene>
    <name evidence="1" type="ORF">GCM10020369_08160</name>
</gene>
<name>A0ABP6SS69_9ACTN</name>
<evidence type="ECO:0000313" key="2">
    <source>
        <dbReference type="Proteomes" id="UP001501676"/>
    </source>
</evidence>
<dbReference type="EMBL" id="BAAAYN010000004">
    <property type="protein sequence ID" value="GAA3383198.1"/>
    <property type="molecule type" value="Genomic_DNA"/>
</dbReference>
<dbReference type="Pfam" id="PF20181">
    <property type="entry name" value="DUF6544"/>
    <property type="match status" value="1"/>
</dbReference>
<dbReference type="InterPro" id="IPR046674">
    <property type="entry name" value="DUF6544"/>
</dbReference>
<dbReference type="Proteomes" id="UP001501676">
    <property type="component" value="Unassembled WGS sequence"/>
</dbReference>
<organism evidence="1 2">
    <name type="scientific">Cryptosporangium minutisporangium</name>
    <dbReference type="NCBI Taxonomy" id="113569"/>
    <lineage>
        <taxon>Bacteria</taxon>
        <taxon>Bacillati</taxon>
        <taxon>Actinomycetota</taxon>
        <taxon>Actinomycetes</taxon>
        <taxon>Cryptosporangiales</taxon>
        <taxon>Cryptosporangiaceae</taxon>
        <taxon>Cryptosporangium</taxon>
    </lineage>
</organism>
<comment type="caution">
    <text evidence="1">The sequence shown here is derived from an EMBL/GenBank/DDBJ whole genome shotgun (WGS) entry which is preliminary data.</text>
</comment>
<keyword evidence="2" id="KW-1185">Reference proteome</keyword>
<protein>
    <submittedName>
        <fullName evidence="1">Uncharacterized protein</fullName>
    </submittedName>
</protein>
<dbReference type="RefSeq" id="WP_345726573.1">
    <property type="nucleotide sequence ID" value="NZ_BAAAYN010000004.1"/>
</dbReference>